<reference evidence="2 3" key="1">
    <citation type="submission" date="2016-07" db="EMBL/GenBank/DDBJ databases">
        <title>Draft genome of the white-rot fungus Obba rivulosa 3A-2.</title>
        <authorList>
            <consortium name="DOE Joint Genome Institute"/>
            <person name="Miettinen O."/>
            <person name="Riley R."/>
            <person name="Acob R."/>
            <person name="Barry K."/>
            <person name="Cullen D."/>
            <person name="De Vries R."/>
            <person name="Hainaut M."/>
            <person name="Hatakka A."/>
            <person name="Henrissat B."/>
            <person name="Hilden K."/>
            <person name="Kuo R."/>
            <person name="Labutti K."/>
            <person name="Lipzen A."/>
            <person name="Makela M.R."/>
            <person name="Sandor L."/>
            <person name="Spatafora J.W."/>
            <person name="Grigoriev I.V."/>
            <person name="Hibbett D.S."/>
        </authorList>
    </citation>
    <scope>NUCLEOTIDE SEQUENCE [LARGE SCALE GENOMIC DNA]</scope>
    <source>
        <strain evidence="2 3">3A-2</strain>
    </source>
</reference>
<name>A0A8E2AWW4_9APHY</name>
<accession>A0A8E2AWW4</accession>
<gene>
    <name evidence="2" type="ORF">OBBRIDRAFT_751410</name>
</gene>
<proteinExistence type="predicted"/>
<dbReference type="OrthoDB" id="5210591at2759"/>
<evidence type="ECO:0000313" key="2">
    <source>
        <dbReference type="EMBL" id="OCH92431.1"/>
    </source>
</evidence>
<protein>
    <recommendedName>
        <fullName evidence="1">Aminoglycoside phosphotransferase domain-containing protein</fullName>
    </recommendedName>
</protein>
<dbReference type="EMBL" id="KV722369">
    <property type="protein sequence ID" value="OCH92431.1"/>
    <property type="molecule type" value="Genomic_DNA"/>
</dbReference>
<organism evidence="2 3">
    <name type="scientific">Obba rivulosa</name>
    <dbReference type="NCBI Taxonomy" id="1052685"/>
    <lineage>
        <taxon>Eukaryota</taxon>
        <taxon>Fungi</taxon>
        <taxon>Dikarya</taxon>
        <taxon>Basidiomycota</taxon>
        <taxon>Agaricomycotina</taxon>
        <taxon>Agaricomycetes</taxon>
        <taxon>Polyporales</taxon>
        <taxon>Gelatoporiaceae</taxon>
        <taxon>Obba</taxon>
    </lineage>
</organism>
<dbReference type="InterPro" id="IPR002575">
    <property type="entry name" value="Aminoglycoside_PTrfase"/>
</dbReference>
<dbReference type="Proteomes" id="UP000250043">
    <property type="component" value="Unassembled WGS sequence"/>
</dbReference>
<dbReference type="Pfam" id="PF01636">
    <property type="entry name" value="APH"/>
    <property type="match status" value="1"/>
</dbReference>
<evidence type="ECO:0000313" key="3">
    <source>
        <dbReference type="Proteomes" id="UP000250043"/>
    </source>
</evidence>
<keyword evidence="3" id="KW-1185">Reference proteome</keyword>
<dbReference type="AlphaFoldDB" id="A0A8E2AWW4"/>
<sequence>MDSLHSLRPTVEDVQRIVDYHRGDGSAVVSLEEAKSQGYSAFTPTKSYEVILEDGTAYTLRISTPTASTNPTYAPNSLATEQSLLQLLSQHTSIPIPAIHALDVSLALVPYHYLLLSRPRGVPLSAAIASGKLSERQTALLDLRMGAFLKQLHEQVQNDWFGLPAQEADGLYSWQEAFTLLLEELLEEARMRDVPLPYEDLRRSLSRAIGSFLFDDCEVPSFISFTGDADTTLVDFDGDRPTERDEVEITSFLSVSHALWGDPLLETMLLDPSEALVEGYGGSPIVFPRQKTKRLWYTLFLALMVTVQHKREETQMGEGESEKLKWAVETLRKCAEELKNAPCY</sequence>
<dbReference type="PANTHER" id="PTHR21310">
    <property type="entry name" value="AMINOGLYCOSIDE PHOSPHOTRANSFERASE-RELATED-RELATED"/>
    <property type="match status" value="1"/>
</dbReference>
<evidence type="ECO:0000259" key="1">
    <source>
        <dbReference type="Pfam" id="PF01636"/>
    </source>
</evidence>
<feature type="domain" description="Aminoglycoside phosphotransferase" evidence="1">
    <location>
        <begin position="48"/>
        <end position="201"/>
    </location>
</feature>
<dbReference type="InterPro" id="IPR051678">
    <property type="entry name" value="AGP_Transferase"/>
</dbReference>
<dbReference type="PANTHER" id="PTHR21310:SF15">
    <property type="entry name" value="AMINOGLYCOSIDE PHOSPHOTRANSFERASE DOMAIN-CONTAINING PROTEIN"/>
    <property type="match status" value="1"/>
</dbReference>